<dbReference type="SUPFAM" id="SSF56801">
    <property type="entry name" value="Acetyl-CoA synthetase-like"/>
    <property type="match status" value="1"/>
</dbReference>
<feature type="domain" description="AMP-dependent synthetase/ligase" evidence="1">
    <location>
        <begin position="57"/>
        <end position="402"/>
    </location>
</feature>
<dbReference type="InterPro" id="IPR020845">
    <property type="entry name" value="AMP-binding_CS"/>
</dbReference>
<dbReference type="PROSITE" id="PS00455">
    <property type="entry name" value="AMP_BINDING"/>
    <property type="match status" value="1"/>
</dbReference>
<dbReference type="InterPro" id="IPR045851">
    <property type="entry name" value="AMP-bd_C_sf"/>
</dbReference>
<dbReference type="AlphaFoldDB" id="A0A250JAK3"/>
<dbReference type="RefSeq" id="WP_095988744.1">
    <property type="nucleotide sequence ID" value="NZ_CP022098.1"/>
</dbReference>
<dbReference type="GO" id="GO:0016405">
    <property type="term" value="F:CoA-ligase activity"/>
    <property type="evidence" value="ECO:0007669"/>
    <property type="project" value="TreeGrafter"/>
</dbReference>
<reference evidence="2 3" key="1">
    <citation type="submission" date="2017-06" db="EMBL/GenBank/DDBJ databases">
        <title>Sequencing and comparative analysis of myxobacterial genomes.</title>
        <authorList>
            <person name="Rupp O."/>
            <person name="Goesmann A."/>
            <person name="Sogaard-Andersen L."/>
        </authorList>
    </citation>
    <scope>NUCLEOTIDE SEQUENCE [LARGE SCALE GENOMIC DNA]</scope>
    <source>
        <strain evidence="2 3">DSM 52655</strain>
    </source>
</reference>
<dbReference type="CDD" id="cd04433">
    <property type="entry name" value="AFD_class_I"/>
    <property type="match status" value="1"/>
</dbReference>
<gene>
    <name evidence="2" type="ORF">CYFUS_006416</name>
</gene>
<sequence>MTAMPSTLVADELRLQLAKDPVLGAGNFLDWALKVSPDPRVPILHLERELKTFTGEKFQQLSLEQLARLAHLYARLYKKLGVRTADPVFVYLDDGVEYLIHYLALTHLGAIGVLTNGNMEPRIAAAHARNVGVAGVFTDASHIQALRPLVQESVSGFIVTEADIRGTQEASLPTYRRHEFSADDPIMIAHSSGTTGIPKAVLLQHERFFHGVRYRLGVPRVTGGERILSSLPHSHNCAIAYLMLALLSGTPVYIASDHSGRAVLRQIDTFKPSMVVSFPQTYVEMTECEMDAFDLSSVNLWFNGGDAAHESHIRALIRHGFHEQNGQRQPGSVFIDGMGSSEMGFSLFRHVHTLKTNHYNRCVGRPLEWVDAQILSEEGDKLPPFQVGRLGVKAHSVTTGYWNNSQLTYRSRLSGYFLTGDLAYRDEEGRIYHVDRTPDVILTPSGPVYGLQTEEFLLSRFPAIADCAVFGREDGATGAIRAVAYVRIRPGSDLSGHDTSELAGRFNQELSRAGLPTLGGVLAVDVDAIPLGTTGKVLKRILRMNEPRPTRQSAA</sequence>
<dbReference type="Pfam" id="PF00501">
    <property type="entry name" value="AMP-binding"/>
    <property type="match status" value="1"/>
</dbReference>
<dbReference type="InterPro" id="IPR000873">
    <property type="entry name" value="AMP-dep_synth/lig_dom"/>
</dbReference>
<evidence type="ECO:0000259" key="1">
    <source>
        <dbReference type="Pfam" id="PF00501"/>
    </source>
</evidence>
<dbReference type="PANTHER" id="PTHR24096">
    <property type="entry name" value="LONG-CHAIN-FATTY-ACID--COA LIGASE"/>
    <property type="match status" value="1"/>
</dbReference>
<evidence type="ECO:0000313" key="3">
    <source>
        <dbReference type="Proteomes" id="UP000217257"/>
    </source>
</evidence>
<dbReference type="Gene3D" id="3.30.300.30">
    <property type="match status" value="1"/>
</dbReference>
<protein>
    <recommendedName>
        <fullName evidence="1">AMP-dependent synthetase/ligase domain-containing protein</fullName>
    </recommendedName>
</protein>
<name>A0A250JAK3_9BACT</name>
<evidence type="ECO:0000313" key="2">
    <source>
        <dbReference type="EMBL" id="ATB40954.1"/>
    </source>
</evidence>
<proteinExistence type="predicted"/>
<accession>A0A250JAK3</accession>
<organism evidence="2 3">
    <name type="scientific">Cystobacter fuscus</name>
    <dbReference type="NCBI Taxonomy" id="43"/>
    <lineage>
        <taxon>Bacteria</taxon>
        <taxon>Pseudomonadati</taxon>
        <taxon>Myxococcota</taxon>
        <taxon>Myxococcia</taxon>
        <taxon>Myxococcales</taxon>
        <taxon>Cystobacterineae</taxon>
        <taxon>Archangiaceae</taxon>
        <taxon>Cystobacter</taxon>
    </lineage>
</organism>
<dbReference type="Proteomes" id="UP000217257">
    <property type="component" value="Chromosome"/>
</dbReference>
<dbReference type="Gene3D" id="3.40.50.12780">
    <property type="entry name" value="N-terminal domain of ligase-like"/>
    <property type="match status" value="1"/>
</dbReference>
<dbReference type="KEGG" id="cfus:CYFUS_006416"/>
<dbReference type="PANTHER" id="PTHR24096:SF267">
    <property type="entry name" value="MALONATE--COA LIGASE ACSF3, MITOCHONDRIAL"/>
    <property type="match status" value="1"/>
</dbReference>
<dbReference type="InterPro" id="IPR042099">
    <property type="entry name" value="ANL_N_sf"/>
</dbReference>
<dbReference type="EMBL" id="CP022098">
    <property type="protein sequence ID" value="ATB40954.1"/>
    <property type="molecule type" value="Genomic_DNA"/>
</dbReference>